<dbReference type="SUPFAM" id="SSF56112">
    <property type="entry name" value="Protein kinase-like (PK-like)"/>
    <property type="match status" value="1"/>
</dbReference>
<name>A0A3M6VG08_9STRA</name>
<feature type="compositionally biased region" description="Basic and acidic residues" evidence="9">
    <location>
        <begin position="319"/>
        <end position="330"/>
    </location>
</feature>
<dbReference type="Gene3D" id="1.10.510.10">
    <property type="entry name" value="Transferase(Phosphotransferase) domain 1"/>
    <property type="match status" value="1"/>
</dbReference>
<evidence type="ECO:0000256" key="8">
    <source>
        <dbReference type="SAM" id="Coils"/>
    </source>
</evidence>
<sequence length="1271" mass="143017">MGNALGTKKTLKEQLRENKREINRAVRQLDRERTNLQLQEKKLIIEIKKMAKQGQIASVKIMAKDLVRTRQHVTKFYTMRSQLQAVSLRLETASSAEAMTSALQGTTTAMKAMATTMNLPRLNQIMMEYTKESEKMEMTQDMIGDTIDDVMEADQDEEEEDRIVGQVLDEIGIDMTGAVPEAPTAQAAPVAVATKSTPSTVVLPSAPVAAGGGESTDSAISDLEARLNNLRRRRRVDNTMGRHRRSRSFSPVSSRLRYHLRRHHMRPPPGPSSMHRRPRSRRSTNEPDYDDKKHKRSRSFSPHDRRSTRRRTGAVKQEAIFDTREHHEVDPDPDPIEDILALDPVLPSSSPSVRNLWITYLYISYNSRKMRSSRSKSQARGRRNSPEIIDYNSRRRSSRGKNKQRRRDSYHEREQVQLLPPIGQKDGSEDSTSHDDTVGSYAGKPGEYIANRYKIIREAGLGTFGRVLECLDKQRNIVVAIKVVRKVDKYTESAKIEAAILQDVNDKDKNNESLCVRMFKWFEYKGHVCMVFERLGCSLYDYLKNHDYKPFPMHCIRAYAWQLLTSLEFIHSIRLIHTDLKPENILLVDDEEERLSCDSSSPSSTSSFGSPGGSSGREQWSNGRQWKKRERAISDVDTGRLSLRPPASNAVKLIDFGGATYEDESKSSIINTRQYRSPEVILGLGWSYPSDIWSAGCIIAELYLGELLFATHENLEHLALMERCIGPLPVKMKAQASKHSVSSKFFHRGRLNWPAGSSSDESVDHVRRMRLLADLISREDAKSGLLELLQLMLVLDPENRVTAKEALNTPFFDEFSYRNIVRDGHRDRSPIMTEQDGGRVLSIQSHVVQGYVGNKSAVFPLQLLGMDVDPINSVQFSNHTGYKHFTGRRLTGDELHDLLDGMETNNLLTDAHTHLLTGYIGSISLLDAIVRVHERLRAAQTDPERLVFVCDPVMGDLGKLYVPLELVDLYRSKVLPICDVLTPNQYECELLAEMELHTVKDAMHACKKLHTLGPKVVVISSFQEGSEDESPMELMVIGSKVRNGGVNGNESYCEQYEVRFPWIDSYYTGTGDLFAALLLAWLYRYPDDFKRALENVISTIQDVLGITLKLGGKDCDLKLVQSRHVIANPSVRFLALPLLVPVLFVLVDLDVLLGTTSNGKIVDVLDGAAIKRCELVDALMLLVGTDNVNIVTNYTVSSTRALFGAALKVVSSTLFSDGRAETRNCETLVVSSSTSLVDLATHALYQVVTSTASDEAVMSYIKEHNTQCRLI</sequence>
<feature type="compositionally biased region" description="Basic residues" evidence="9">
    <location>
        <begin position="232"/>
        <end position="247"/>
    </location>
</feature>
<evidence type="ECO:0000259" key="10">
    <source>
        <dbReference type="PROSITE" id="PS50011"/>
    </source>
</evidence>
<keyword evidence="5" id="KW-0547">Nucleotide-binding</keyword>
<evidence type="ECO:0000256" key="9">
    <source>
        <dbReference type="SAM" id="MobiDB-lite"/>
    </source>
</evidence>
<evidence type="ECO:0000313" key="12">
    <source>
        <dbReference type="Proteomes" id="UP000282087"/>
    </source>
</evidence>
<protein>
    <recommendedName>
        <fullName evidence="2">pyridoxal kinase</fullName>
        <ecNumber evidence="2">2.7.1.35</ecNumber>
    </recommendedName>
</protein>
<dbReference type="Gene3D" id="6.10.140.1230">
    <property type="match status" value="1"/>
</dbReference>
<dbReference type="GO" id="GO:0009443">
    <property type="term" value="P:pyridoxal 5'-phosphate salvage"/>
    <property type="evidence" value="ECO:0007669"/>
    <property type="project" value="InterPro"/>
</dbReference>
<keyword evidence="12" id="KW-1185">Reference proteome</keyword>
<feature type="domain" description="Protein kinase" evidence="10">
    <location>
        <begin position="453"/>
        <end position="812"/>
    </location>
</feature>
<dbReference type="CDD" id="cd14134">
    <property type="entry name" value="PKc_CLK"/>
    <property type="match status" value="1"/>
</dbReference>
<feature type="region of interest" description="Disordered" evidence="9">
    <location>
        <begin position="232"/>
        <end position="335"/>
    </location>
</feature>
<organism evidence="11 12">
    <name type="scientific">Peronospora effusa</name>
    <dbReference type="NCBI Taxonomy" id="542832"/>
    <lineage>
        <taxon>Eukaryota</taxon>
        <taxon>Sar</taxon>
        <taxon>Stramenopiles</taxon>
        <taxon>Oomycota</taxon>
        <taxon>Peronosporomycetes</taxon>
        <taxon>Peronosporales</taxon>
        <taxon>Peronosporaceae</taxon>
        <taxon>Peronospora</taxon>
    </lineage>
</organism>
<reference evidence="11 12" key="1">
    <citation type="submission" date="2018-06" db="EMBL/GenBank/DDBJ databases">
        <title>Comparative genomics of downy mildews reveals potential adaptations to biotrophy.</title>
        <authorList>
            <person name="Fletcher K."/>
            <person name="Klosterman S.J."/>
            <person name="Derevnina L."/>
            <person name="Martin F."/>
            <person name="Koike S."/>
            <person name="Reyes Chin-Wo S."/>
            <person name="Mou B."/>
            <person name="Michelmore R."/>
        </authorList>
    </citation>
    <scope>NUCLEOTIDE SEQUENCE [LARGE SCALE GENOMIC DNA]</scope>
    <source>
        <strain evidence="11 12">R14</strain>
    </source>
</reference>
<dbReference type="CDD" id="cd01173">
    <property type="entry name" value="pyridoxal_pyridoxamine_kinase"/>
    <property type="match status" value="1"/>
</dbReference>
<dbReference type="GO" id="GO:0008478">
    <property type="term" value="F:pyridoxal kinase activity"/>
    <property type="evidence" value="ECO:0007669"/>
    <property type="project" value="UniProtKB-EC"/>
</dbReference>
<keyword evidence="7" id="KW-0067">ATP-binding</keyword>
<dbReference type="STRING" id="542832.A0A3M6VG08"/>
<dbReference type="InterPro" id="IPR051175">
    <property type="entry name" value="CLK_kinases"/>
</dbReference>
<feature type="compositionally biased region" description="Basic residues" evidence="9">
    <location>
        <begin position="369"/>
        <end position="383"/>
    </location>
</feature>
<comment type="caution">
    <text evidence="11">The sequence shown here is derived from an EMBL/GenBank/DDBJ whole genome shotgun (WGS) entry which is preliminary data.</text>
</comment>
<dbReference type="PROSITE" id="PS00108">
    <property type="entry name" value="PROTEIN_KINASE_ST"/>
    <property type="match status" value="1"/>
</dbReference>
<dbReference type="VEuPathDB" id="FungiDB:DD237_000229"/>
<evidence type="ECO:0000256" key="7">
    <source>
        <dbReference type="ARBA" id="ARBA00022840"/>
    </source>
</evidence>
<comment type="similarity">
    <text evidence="1">Belongs to the pyridoxine kinase family.</text>
</comment>
<dbReference type="InterPro" id="IPR029056">
    <property type="entry name" value="Ribokinase-like"/>
</dbReference>
<evidence type="ECO:0000256" key="5">
    <source>
        <dbReference type="ARBA" id="ARBA00022741"/>
    </source>
</evidence>
<dbReference type="Pfam" id="PF03357">
    <property type="entry name" value="Snf7"/>
    <property type="match status" value="1"/>
</dbReference>
<dbReference type="GO" id="GO:0005524">
    <property type="term" value="F:ATP binding"/>
    <property type="evidence" value="ECO:0007669"/>
    <property type="project" value="UniProtKB-KW"/>
</dbReference>
<dbReference type="Proteomes" id="UP000282087">
    <property type="component" value="Unassembled WGS sequence"/>
</dbReference>
<dbReference type="SUPFAM" id="SSF53613">
    <property type="entry name" value="Ribokinase-like"/>
    <property type="match status" value="1"/>
</dbReference>
<dbReference type="EC" id="2.7.1.35" evidence="2"/>
<dbReference type="InterPro" id="IPR005024">
    <property type="entry name" value="Snf7_fam"/>
</dbReference>
<dbReference type="EMBL" id="QLLG01000222">
    <property type="protein sequence ID" value="RMX65955.1"/>
    <property type="molecule type" value="Genomic_DNA"/>
</dbReference>
<dbReference type="NCBIfam" id="TIGR00687">
    <property type="entry name" value="pyridox_kin"/>
    <property type="match status" value="1"/>
</dbReference>
<dbReference type="InterPro" id="IPR011009">
    <property type="entry name" value="Kinase-like_dom_sf"/>
</dbReference>
<dbReference type="InterPro" id="IPR004625">
    <property type="entry name" value="PyrdxlKinase"/>
</dbReference>
<dbReference type="VEuPathDB" id="FungiDB:DD237_002953"/>
<dbReference type="Gene3D" id="3.40.1190.20">
    <property type="match status" value="1"/>
</dbReference>
<dbReference type="PANTHER" id="PTHR45646:SF11">
    <property type="entry name" value="SERINE_THREONINE-PROTEIN KINASE DOA"/>
    <property type="match status" value="1"/>
</dbReference>
<evidence type="ECO:0000256" key="1">
    <source>
        <dbReference type="ARBA" id="ARBA00008805"/>
    </source>
</evidence>
<feature type="region of interest" description="Disordered" evidence="9">
    <location>
        <begin position="596"/>
        <end position="629"/>
    </location>
</feature>
<dbReference type="Gene3D" id="3.30.200.20">
    <property type="entry name" value="Phosphorylase Kinase, domain 1"/>
    <property type="match status" value="1"/>
</dbReference>
<dbReference type="InterPro" id="IPR008271">
    <property type="entry name" value="Ser/Thr_kinase_AS"/>
</dbReference>
<evidence type="ECO:0000256" key="2">
    <source>
        <dbReference type="ARBA" id="ARBA00012104"/>
    </source>
</evidence>
<accession>A0A3M6VG08</accession>
<keyword evidence="8" id="KW-0175">Coiled coil</keyword>
<feature type="compositionally biased region" description="Basic residues" evidence="9">
    <location>
        <begin position="256"/>
        <end position="266"/>
    </location>
</feature>
<dbReference type="SMART" id="SM00220">
    <property type="entry name" value="S_TKc"/>
    <property type="match status" value="1"/>
</dbReference>
<evidence type="ECO:0000256" key="4">
    <source>
        <dbReference type="ARBA" id="ARBA00022679"/>
    </source>
</evidence>
<dbReference type="GO" id="GO:0007034">
    <property type="term" value="P:vacuolar transport"/>
    <property type="evidence" value="ECO:0007669"/>
    <property type="project" value="InterPro"/>
</dbReference>
<proteinExistence type="inferred from homology"/>
<feature type="region of interest" description="Disordered" evidence="9">
    <location>
        <begin position="369"/>
        <end position="441"/>
    </location>
</feature>
<keyword evidence="4" id="KW-0808">Transferase</keyword>
<feature type="coiled-coil region" evidence="8">
    <location>
        <begin position="8"/>
        <end position="46"/>
    </location>
</feature>
<dbReference type="Pfam" id="PF08543">
    <property type="entry name" value="Phos_pyr_kin"/>
    <property type="match status" value="1"/>
</dbReference>
<dbReference type="GO" id="GO:0005634">
    <property type="term" value="C:nucleus"/>
    <property type="evidence" value="ECO:0007669"/>
    <property type="project" value="TreeGrafter"/>
</dbReference>
<keyword evidence="3" id="KW-0723">Serine/threonine-protein kinase</keyword>
<dbReference type="InterPro" id="IPR000719">
    <property type="entry name" value="Prot_kinase_dom"/>
</dbReference>
<feature type="compositionally biased region" description="Basic and acidic residues" evidence="9">
    <location>
        <begin position="426"/>
        <end position="437"/>
    </location>
</feature>
<dbReference type="InterPro" id="IPR013749">
    <property type="entry name" value="PM/HMP-P_kinase-1"/>
</dbReference>
<evidence type="ECO:0000256" key="3">
    <source>
        <dbReference type="ARBA" id="ARBA00022527"/>
    </source>
</evidence>
<gene>
    <name evidence="11" type="ORF">DD238_007090</name>
</gene>
<dbReference type="GO" id="GO:0004674">
    <property type="term" value="F:protein serine/threonine kinase activity"/>
    <property type="evidence" value="ECO:0007669"/>
    <property type="project" value="UniProtKB-KW"/>
</dbReference>
<keyword evidence="6" id="KW-0418">Kinase</keyword>
<feature type="compositionally biased region" description="Low complexity" evidence="9">
    <location>
        <begin position="599"/>
        <end position="609"/>
    </location>
</feature>
<evidence type="ECO:0000313" key="11">
    <source>
        <dbReference type="EMBL" id="RMX65955.1"/>
    </source>
</evidence>
<feature type="compositionally biased region" description="Basic residues" evidence="9">
    <location>
        <begin position="394"/>
        <end position="406"/>
    </location>
</feature>
<evidence type="ECO:0000256" key="6">
    <source>
        <dbReference type="ARBA" id="ARBA00022777"/>
    </source>
</evidence>
<dbReference type="PROSITE" id="PS50011">
    <property type="entry name" value="PROTEIN_KINASE_DOM"/>
    <property type="match status" value="1"/>
</dbReference>
<dbReference type="AlphaFoldDB" id="A0A3M6VG08"/>
<dbReference type="PANTHER" id="PTHR45646">
    <property type="entry name" value="SERINE/THREONINE-PROTEIN KINASE DOA-RELATED"/>
    <property type="match status" value="1"/>
</dbReference>
<dbReference type="Pfam" id="PF00069">
    <property type="entry name" value="Pkinase"/>
    <property type="match status" value="2"/>
</dbReference>